<dbReference type="STRING" id="1314785.A0A165FM86"/>
<dbReference type="Proteomes" id="UP000076871">
    <property type="component" value="Unassembled WGS sequence"/>
</dbReference>
<feature type="non-terminal residue" evidence="1">
    <location>
        <position position="1"/>
    </location>
</feature>
<protein>
    <submittedName>
        <fullName evidence="1">Uncharacterized protein</fullName>
    </submittedName>
</protein>
<dbReference type="EMBL" id="KV427612">
    <property type="protein sequence ID" value="KZT09184.1"/>
    <property type="molecule type" value="Genomic_DNA"/>
</dbReference>
<dbReference type="OrthoDB" id="2800589at2759"/>
<reference evidence="1 2" key="1">
    <citation type="journal article" date="2016" name="Mol. Biol. Evol.">
        <title>Comparative Genomics of Early-Diverging Mushroom-Forming Fungi Provides Insights into the Origins of Lignocellulose Decay Capabilities.</title>
        <authorList>
            <person name="Nagy L.G."/>
            <person name="Riley R."/>
            <person name="Tritt A."/>
            <person name="Adam C."/>
            <person name="Daum C."/>
            <person name="Floudas D."/>
            <person name="Sun H."/>
            <person name="Yadav J.S."/>
            <person name="Pangilinan J."/>
            <person name="Larsson K.H."/>
            <person name="Matsuura K."/>
            <person name="Barry K."/>
            <person name="Labutti K."/>
            <person name="Kuo R."/>
            <person name="Ohm R.A."/>
            <person name="Bhattacharya S.S."/>
            <person name="Shirouzu T."/>
            <person name="Yoshinaga Y."/>
            <person name="Martin F.M."/>
            <person name="Grigoriev I.V."/>
            <person name="Hibbett D.S."/>
        </authorList>
    </citation>
    <scope>NUCLEOTIDE SEQUENCE [LARGE SCALE GENOMIC DNA]</scope>
    <source>
        <strain evidence="1 2">93-53</strain>
    </source>
</reference>
<dbReference type="AlphaFoldDB" id="A0A165FM86"/>
<keyword evidence="2" id="KW-1185">Reference proteome</keyword>
<proteinExistence type="predicted"/>
<evidence type="ECO:0000313" key="2">
    <source>
        <dbReference type="Proteomes" id="UP000076871"/>
    </source>
</evidence>
<feature type="non-terminal residue" evidence="1">
    <location>
        <position position="81"/>
    </location>
</feature>
<name>A0A165FM86_9APHY</name>
<gene>
    <name evidence="1" type="ORF">LAESUDRAFT_627679</name>
</gene>
<sequence length="81" mass="9410">HVLCYPVHITHVYQGLDIVVFSVLKKCWSEERDKWHRAEGAVTKKNFLSIYGAAHVQVLTKEVVETAFQKMRVWPFNPDAI</sequence>
<dbReference type="RefSeq" id="XP_040766924.1">
    <property type="nucleotide sequence ID" value="XM_040903355.1"/>
</dbReference>
<organism evidence="1 2">
    <name type="scientific">Laetiporus sulphureus 93-53</name>
    <dbReference type="NCBI Taxonomy" id="1314785"/>
    <lineage>
        <taxon>Eukaryota</taxon>
        <taxon>Fungi</taxon>
        <taxon>Dikarya</taxon>
        <taxon>Basidiomycota</taxon>
        <taxon>Agaricomycotina</taxon>
        <taxon>Agaricomycetes</taxon>
        <taxon>Polyporales</taxon>
        <taxon>Laetiporus</taxon>
    </lineage>
</organism>
<dbReference type="GeneID" id="63820386"/>
<dbReference type="InParanoid" id="A0A165FM86"/>
<evidence type="ECO:0000313" key="1">
    <source>
        <dbReference type="EMBL" id="KZT09184.1"/>
    </source>
</evidence>
<accession>A0A165FM86</accession>